<accession>A0ABY2SSI1</accession>
<dbReference type="Proteomes" id="UP000305202">
    <property type="component" value="Unassembled WGS sequence"/>
</dbReference>
<keyword evidence="1" id="KW-0472">Membrane</keyword>
<protein>
    <submittedName>
        <fullName evidence="3">Phage tail tape measure protein</fullName>
    </submittedName>
</protein>
<keyword evidence="4" id="KW-1185">Reference proteome</keyword>
<dbReference type="InterPro" id="IPR010090">
    <property type="entry name" value="Phage_tape_meas"/>
</dbReference>
<keyword evidence="1" id="KW-0812">Transmembrane</keyword>
<comment type="caution">
    <text evidence="3">The sequence shown here is derived from an EMBL/GenBank/DDBJ whole genome shotgun (WGS) entry which is preliminary data.</text>
</comment>
<keyword evidence="1" id="KW-1133">Transmembrane helix</keyword>
<dbReference type="EMBL" id="SZPQ01000001">
    <property type="protein sequence ID" value="TKI08666.1"/>
    <property type="molecule type" value="Genomic_DNA"/>
</dbReference>
<proteinExistence type="predicted"/>
<evidence type="ECO:0000313" key="4">
    <source>
        <dbReference type="Proteomes" id="UP000305202"/>
    </source>
</evidence>
<dbReference type="RefSeq" id="WP_136987957.1">
    <property type="nucleotide sequence ID" value="NZ_SZPQ01000001.1"/>
</dbReference>
<dbReference type="Pfam" id="PF10145">
    <property type="entry name" value="PhageMin_Tail"/>
    <property type="match status" value="1"/>
</dbReference>
<feature type="transmembrane region" description="Helical" evidence="1">
    <location>
        <begin position="141"/>
        <end position="163"/>
    </location>
</feature>
<feature type="domain" description="Phage tail tape measure protein" evidence="2">
    <location>
        <begin position="210"/>
        <end position="396"/>
    </location>
</feature>
<evidence type="ECO:0000259" key="2">
    <source>
        <dbReference type="Pfam" id="PF10145"/>
    </source>
</evidence>
<evidence type="ECO:0000313" key="3">
    <source>
        <dbReference type="EMBL" id="TKI08666.1"/>
    </source>
</evidence>
<sequence>MARDLQLAMTLLARDQGSKVIRKALQDTTTDVNNARKAEEQLGRTREQTSQTSIRASRTLQQEYQRAASARETLGVRSERSIQHEIAQTQAAYNRLLRTGTMTANEQARAFSAMTNQVSRLRTELNGAGQSMSRMERMRMWGGNVTAVAGGLAAAGAVVAPTIRNQMSYEQRLAYMANTAFSDQNTAGRRKGMQSMDQLIRRSVSVGGGTKETAAETLDTLLASGAVDYSSAEKLLPMLQKYSTATEADPKELAQIAIRLKQSFGISDSQIPTALNMVIKSGQLGSFEIKNLAKWLPQQLAAANALGMNGLGDLAVLLGFNQTSMISAGTPDEAGNNVVNLLTKINSQDAANAAARIKYNGKGINLPGTLVRARAKGMNALEAFSGLTDKIVANNPEYQNLETQLKGTTSDSARREIMESQAKILEGSAIGQIIADRQALMALVAWRANRKYGSDVIKGVNQERELPANQQAGEQNFDLIQGTNLYRVNQFQNTKDFAEMDSVKSLSDVLGKLAGDLTEYAGAYPGLTKAIAGAEIAIKAMTVAAWAFAGLKFLTTAGGAAAAGAGGAAAGGAAASGPAAGLLKMLGLGMSATAAATFTTRDDDEELANGPAQWKALHARYSQDRIDKARKLYQPWYQFGPGYAKENQDWLDRLDHDEANGTVPWWTPPTYLQAPAANGYARPTYQERSGYQTPINITTQLVLDGKVVAEATNEYNSQAAARGPQGGPH</sequence>
<name>A0ABY2SSI1_9HYPH</name>
<gene>
    <name evidence="3" type="ORF">FCN80_01035</name>
</gene>
<organism evidence="3 4">
    <name type="scientific">Martelella alba</name>
    <dbReference type="NCBI Taxonomy" id="2590451"/>
    <lineage>
        <taxon>Bacteria</taxon>
        <taxon>Pseudomonadati</taxon>
        <taxon>Pseudomonadota</taxon>
        <taxon>Alphaproteobacteria</taxon>
        <taxon>Hyphomicrobiales</taxon>
        <taxon>Aurantimonadaceae</taxon>
        <taxon>Martelella</taxon>
    </lineage>
</organism>
<reference evidence="3 4" key="1">
    <citation type="submission" date="2019-04" db="EMBL/GenBank/DDBJ databases">
        <authorList>
            <person name="Li M."/>
            <person name="Gao C."/>
        </authorList>
    </citation>
    <scope>NUCLEOTIDE SEQUENCE [LARGE SCALE GENOMIC DNA]</scope>
    <source>
        <strain evidence="3 4">BGMRC 2031</strain>
    </source>
</reference>
<evidence type="ECO:0000256" key="1">
    <source>
        <dbReference type="SAM" id="Phobius"/>
    </source>
</evidence>